<reference evidence="2" key="1">
    <citation type="submission" date="2016-11" db="UniProtKB">
        <authorList>
            <consortium name="WormBaseParasite"/>
        </authorList>
    </citation>
    <scope>IDENTIFICATION</scope>
</reference>
<accession>A0A1I7WWF5</accession>
<sequence length="105" mass="12053">MVIPCDSGFPSLLPFRRIYFYNRLKYDGTLSKPGLLYIFSTLEPLGDSMGLNIRINANSKECVRAMKSYVMCYIEQIEYLSNPRTSQFVFSIPLTPVGQQTLIRD</sequence>
<protein>
    <submittedName>
        <fullName evidence="2">Helitron_like_N domain-containing protein</fullName>
    </submittedName>
</protein>
<proteinExistence type="predicted"/>
<keyword evidence="1" id="KW-1185">Reference proteome</keyword>
<dbReference type="WBParaSite" id="Hba_09514">
    <property type="protein sequence ID" value="Hba_09514"/>
    <property type="gene ID" value="Hba_09514"/>
</dbReference>
<evidence type="ECO:0000313" key="1">
    <source>
        <dbReference type="Proteomes" id="UP000095283"/>
    </source>
</evidence>
<name>A0A1I7WWF5_HETBA</name>
<organism evidence="1 2">
    <name type="scientific">Heterorhabditis bacteriophora</name>
    <name type="common">Entomopathogenic nematode worm</name>
    <dbReference type="NCBI Taxonomy" id="37862"/>
    <lineage>
        <taxon>Eukaryota</taxon>
        <taxon>Metazoa</taxon>
        <taxon>Ecdysozoa</taxon>
        <taxon>Nematoda</taxon>
        <taxon>Chromadorea</taxon>
        <taxon>Rhabditida</taxon>
        <taxon>Rhabditina</taxon>
        <taxon>Rhabditomorpha</taxon>
        <taxon>Strongyloidea</taxon>
        <taxon>Heterorhabditidae</taxon>
        <taxon>Heterorhabditis</taxon>
    </lineage>
</organism>
<dbReference type="Proteomes" id="UP000095283">
    <property type="component" value="Unplaced"/>
</dbReference>
<evidence type="ECO:0000313" key="2">
    <source>
        <dbReference type="WBParaSite" id="Hba_09514"/>
    </source>
</evidence>
<dbReference type="AlphaFoldDB" id="A0A1I7WWF5"/>